<dbReference type="EMBL" id="NPMS01000010">
    <property type="protein sequence ID" value="OZU87430.1"/>
    <property type="molecule type" value="Genomic_DNA"/>
</dbReference>
<sequence>MIVREHADKFVLIEQDNHAQVSGDIMTKWKESLFKGPAFKKSVNYAIYNHDLGWKPFDLQPFWNDEKQAPYTFVDFPSLPKIVLYKNGIDEVEKKDAYAALLCSEHYKRFLLNNTSDEAQSFVKEEEQRQERIFQSLNADKQQFKFHYSLVQLGDNLSLYICLNEPGVSKAKEHPFFKDGIPLSSDLNGFNHNTLKLRWTSENIVSISEFPFENSVEVKLKQKVLEKHAITAHGLIKCYEETPYEEISISVEPEV</sequence>
<reference evidence="1 2" key="1">
    <citation type="submission" date="2017-08" db="EMBL/GenBank/DDBJ databases">
        <title>Virgibacillus indicus sp. nov. and Virgibacillus profoundi sp. nov, two moderately halophilic bacteria isolated from marine sediment by using the Microfluidic Streak Plate.</title>
        <authorList>
            <person name="Xu B."/>
            <person name="Hu B."/>
            <person name="Wang J."/>
            <person name="Zhu Y."/>
            <person name="Huang L."/>
            <person name="Du W."/>
            <person name="Huang Y."/>
        </authorList>
    </citation>
    <scope>NUCLEOTIDE SEQUENCE [LARGE SCALE GENOMIC DNA]</scope>
    <source>
        <strain evidence="1 2">IO3-P2-C2</strain>
    </source>
</reference>
<name>A0A265N5X7_9BACI</name>
<comment type="caution">
    <text evidence="1">The sequence shown here is derived from an EMBL/GenBank/DDBJ whole genome shotgun (WGS) entry which is preliminary data.</text>
</comment>
<gene>
    <name evidence="1" type="ORF">CIL03_16560</name>
</gene>
<dbReference type="Proteomes" id="UP000216498">
    <property type="component" value="Unassembled WGS sequence"/>
</dbReference>
<keyword evidence="2" id="KW-1185">Reference proteome</keyword>
<organism evidence="1 2">
    <name type="scientific">Virgibacillus indicus</name>
    <dbReference type="NCBI Taxonomy" id="2024554"/>
    <lineage>
        <taxon>Bacteria</taxon>
        <taxon>Bacillati</taxon>
        <taxon>Bacillota</taxon>
        <taxon>Bacilli</taxon>
        <taxon>Bacillales</taxon>
        <taxon>Bacillaceae</taxon>
        <taxon>Virgibacillus</taxon>
    </lineage>
</organism>
<proteinExistence type="predicted"/>
<dbReference type="Pfam" id="PF13030">
    <property type="entry name" value="DUF3891"/>
    <property type="match status" value="1"/>
</dbReference>
<accession>A0A265N5X7</accession>
<dbReference type="OrthoDB" id="190426at2"/>
<dbReference type="AlphaFoldDB" id="A0A265N5X7"/>
<dbReference type="InterPro" id="IPR024992">
    <property type="entry name" value="DUF3891"/>
</dbReference>
<evidence type="ECO:0000313" key="1">
    <source>
        <dbReference type="EMBL" id="OZU87430.1"/>
    </source>
</evidence>
<evidence type="ECO:0000313" key="2">
    <source>
        <dbReference type="Proteomes" id="UP000216498"/>
    </source>
</evidence>
<dbReference type="RefSeq" id="WP_094887003.1">
    <property type="nucleotide sequence ID" value="NZ_NPMS01000010.1"/>
</dbReference>
<protein>
    <submittedName>
        <fullName evidence="1">Uncharacterized protein</fullName>
    </submittedName>
</protein>